<dbReference type="Gene3D" id="3.40.50.2300">
    <property type="match status" value="1"/>
</dbReference>
<dbReference type="SUPFAM" id="SSF52172">
    <property type="entry name" value="CheY-like"/>
    <property type="match status" value="1"/>
</dbReference>
<dbReference type="CDD" id="cd00156">
    <property type="entry name" value="REC"/>
    <property type="match status" value="1"/>
</dbReference>
<dbReference type="EMBL" id="CP104003">
    <property type="protein sequence ID" value="UWM56730.1"/>
    <property type="molecule type" value="Genomic_DNA"/>
</dbReference>
<dbReference type="SMART" id="SM00448">
    <property type="entry name" value="REC"/>
    <property type="match status" value="1"/>
</dbReference>
<sequence length="263" mass="29435">MSSTNAPIHVLYVDDDPALVDLVGEYLEREVERLEVDTATDVDEALERFHDPDEQIDCIVSDHEMSGMDGLAFLRAVRETDPHLPFLIYTGRGSEEVAQEAISQGVTDYMQKARGMAQYAVLANRIVQAVEKYRAERDTRRRLLALETAWQGICIVDRGGEVEYANSAFLDLYGYREDQLLGRPWEELYPAAEAERLREEVLPRLQDTGGWAGESVGLHETGETFPQTMSVAELPDGGFVAAADHLDRTREDGRATLGEEAED</sequence>
<organism evidence="9 10">
    <name type="scientific">Salinirubellus salinus</name>
    <dbReference type="NCBI Taxonomy" id="1364945"/>
    <lineage>
        <taxon>Archaea</taxon>
        <taxon>Methanobacteriati</taxon>
        <taxon>Methanobacteriota</taxon>
        <taxon>Stenosarchaea group</taxon>
        <taxon>Halobacteria</taxon>
        <taxon>Halobacteriales</taxon>
        <taxon>Natronomonadaceae</taxon>
        <taxon>Salinirubellus</taxon>
    </lineage>
</organism>
<feature type="modified residue" description="4-aspartylphosphate" evidence="6">
    <location>
        <position position="62"/>
    </location>
</feature>
<dbReference type="InterPro" id="IPR035965">
    <property type="entry name" value="PAS-like_dom_sf"/>
</dbReference>
<dbReference type="InterPro" id="IPR001789">
    <property type="entry name" value="Sig_transdc_resp-reg_receiver"/>
</dbReference>
<keyword evidence="2" id="KW-0902">Two-component regulatory system</keyword>
<name>A0A9E7U6R8_9EURY</name>
<dbReference type="KEGG" id="ssai:N0B31_10635"/>
<evidence type="ECO:0000259" key="8">
    <source>
        <dbReference type="PROSITE" id="PS50112"/>
    </source>
</evidence>
<evidence type="ECO:0000256" key="4">
    <source>
        <dbReference type="ARBA" id="ARBA00023125"/>
    </source>
</evidence>
<keyword evidence="3" id="KW-0805">Transcription regulation</keyword>
<dbReference type="InterPro" id="IPR000014">
    <property type="entry name" value="PAS"/>
</dbReference>
<feature type="domain" description="PAS" evidence="8">
    <location>
        <begin position="138"/>
        <end position="209"/>
    </location>
</feature>
<evidence type="ECO:0000256" key="3">
    <source>
        <dbReference type="ARBA" id="ARBA00023015"/>
    </source>
</evidence>
<dbReference type="Pfam" id="PF00072">
    <property type="entry name" value="Response_reg"/>
    <property type="match status" value="1"/>
</dbReference>
<dbReference type="PANTHER" id="PTHR48111:SF1">
    <property type="entry name" value="TWO-COMPONENT RESPONSE REGULATOR ORR33"/>
    <property type="match status" value="1"/>
</dbReference>
<dbReference type="GeneID" id="74942883"/>
<reference evidence="9" key="1">
    <citation type="submission" date="2022-09" db="EMBL/GenBank/DDBJ databases">
        <title>Diverse halophilic archaea isolated from saline environments.</title>
        <authorList>
            <person name="Cui H.-L."/>
        </authorList>
    </citation>
    <scope>NUCLEOTIDE SEQUENCE</scope>
    <source>
        <strain evidence="9">ZS-35-S2</strain>
    </source>
</reference>
<evidence type="ECO:0000256" key="6">
    <source>
        <dbReference type="PROSITE-ProRule" id="PRU00169"/>
    </source>
</evidence>
<dbReference type="Gene3D" id="3.30.450.20">
    <property type="entry name" value="PAS domain"/>
    <property type="match status" value="1"/>
</dbReference>
<dbReference type="GO" id="GO:0032993">
    <property type="term" value="C:protein-DNA complex"/>
    <property type="evidence" value="ECO:0007669"/>
    <property type="project" value="TreeGrafter"/>
</dbReference>
<gene>
    <name evidence="9" type="ORF">N0B31_10635</name>
</gene>
<feature type="domain" description="Response regulatory" evidence="7">
    <location>
        <begin position="9"/>
        <end position="127"/>
    </location>
</feature>
<dbReference type="PROSITE" id="PS50110">
    <property type="entry name" value="RESPONSE_REGULATORY"/>
    <property type="match status" value="1"/>
</dbReference>
<evidence type="ECO:0000259" key="7">
    <source>
        <dbReference type="PROSITE" id="PS50110"/>
    </source>
</evidence>
<keyword evidence="1 6" id="KW-0597">Phosphoprotein</keyword>
<keyword evidence="10" id="KW-1185">Reference proteome</keyword>
<dbReference type="GO" id="GO:0006355">
    <property type="term" value="P:regulation of DNA-templated transcription"/>
    <property type="evidence" value="ECO:0007669"/>
    <property type="project" value="TreeGrafter"/>
</dbReference>
<dbReference type="Pfam" id="PF13426">
    <property type="entry name" value="PAS_9"/>
    <property type="match status" value="1"/>
</dbReference>
<evidence type="ECO:0000313" key="10">
    <source>
        <dbReference type="Proteomes" id="UP001057580"/>
    </source>
</evidence>
<evidence type="ECO:0000256" key="2">
    <source>
        <dbReference type="ARBA" id="ARBA00023012"/>
    </source>
</evidence>
<dbReference type="PROSITE" id="PS50112">
    <property type="entry name" value="PAS"/>
    <property type="match status" value="1"/>
</dbReference>
<dbReference type="GO" id="GO:0005829">
    <property type="term" value="C:cytosol"/>
    <property type="evidence" value="ECO:0007669"/>
    <property type="project" value="TreeGrafter"/>
</dbReference>
<dbReference type="InterPro" id="IPR011006">
    <property type="entry name" value="CheY-like_superfamily"/>
</dbReference>
<dbReference type="CDD" id="cd00130">
    <property type="entry name" value="PAS"/>
    <property type="match status" value="1"/>
</dbReference>
<evidence type="ECO:0000256" key="5">
    <source>
        <dbReference type="ARBA" id="ARBA00023163"/>
    </source>
</evidence>
<dbReference type="GO" id="GO:0000156">
    <property type="term" value="F:phosphorelay response regulator activity"/>
    <property type="evidence" value="ECO:0007669"/>
    <property type="project" value="TreeGrafter"/>
</dbReference>
<dbReference type="InterPro" id="IPR039420">
    <property type="entry name" value="WalR-like"/>
</dbReference>
<keyword evidence="5" id="KW-0804">Transcription</keyword>
<evidence type="ECO:0000256" key="1">
    <source>
        <dbReference type="ARBA" id="ARBA00022553"/>
    </source>
</evidence>
<dbReference type="SUPFAM" id="SSF55785">
    <property type="entry name" value="PYP-like sensor domain (PAS domain)"/>
    <property type="match status" value="1"/>
</dbReference>
<dbReference type="PANTHER" id="PTHR48111">
    <property type="entry name" value="REGULATOR OF RPOS"/>
    <property type="match status" value="1"/>
</dbReference>
<dbReference type="AlphaFoldDB" id="A0A9E7U6R8"/>
<protein>
    <submittedName>
        <fullName evidence="9">Response regulator</fullName>
    </submittedName>
</protein>
<evidence type="ECO:0000313" key="9">
    <source>
        <dbReference type="EMBL" id="UWM56730.1"/>
    </source>
</evidence>
<accession>A0A9E7U6R8</accession>
<dbReference type="GO" id="GO:0000976">
    <property type="term" value="F:transcription cis-regulatory region binding"/>
    <property type="evidence" value="ECO:0007669"/>
    <property type="project" value="TreeGrafter"/>
</dbReference>
<dbReference type="Proteomes" id="UP001057580">
    <property type="component" value="Chromosome"/>
</dbReference>
<keyword evidence="4" id="KW-0238">DNA-binding</keyword>
<dbReference type="NCBIfam" id="TIGR00229">
    <property type="entry name" value="sensory_box"/>
    <property type="match status" value="1"/>
</dbReference>
<dbReference type="RefSeq" id="WP_260643844.1">
    <property type="nucleotide sequence ID" value="NZ_CP104003.1"/>
</dbReference>
<dbReference type="SMART" id="SM00091">
    <property type="entry name" value="PAS"/>
    <property type="match status" value="1"/>
</dbReference>
<proteinExistence type="predicted"/>